<gene>
    <name evidence="1" type="ORF">Tci_672404</name>
</gene>
<accession>A0A699KL22</accession>
<proteinExistence type="predicted"/>
<reference evidence="1" key="1">
    <citation type="journal article" date="2019" name="Sci. Rep.">
        <title>Draft genome of Tanacetum cinerariifolium, the natural source of mosquito coil.</title>
        <authorList>
            <person name="Yamashiro T."/>
            <person name="Shiraishi A."/>
            <person name="Satake H."/>
            <person name="Nakayama K."/>
        </authorList>
    </citation>
    <scope>NUCLEOTIDE SEQUENCE</scope>
</reference>
<dbReference type="PANTHER" id="PTHR35482:SF1">
    <property type="entry name" value="CYTOCHROME C OXIDASE SUBUNIT"/>
    <property type="match status" value="1"/>
</dbReference>
<dbReference type="PANTHER" id="PTHR35482">
    <property type="entry name" value="CYTOCHROME C OXIDASE SUBUNIT"/>
    <property type="match status" value="1"/>
</dbReference>
<protein>
    <submittedName>
        <fullName evidence="1">Uncharacterized protein</fullName>
    </submittedName>
</protein>
<organism evidence="1">
    <name type="scientific">Tanacetum cinerariifolium</name>
    <name type="common">Dalmatian daisy</name>
    <name type="synonym">Chrysanthemum cinerariifolium</name>
    <dbReference type="NCBI Taxonomy" id="118510"/>
    <lineage>
        <taxon>Eukaryota</taxon>
        <taxon>Viridiplantae</taxon>
        <taxon>Streptophyta</taxon>
        <taxon>Embryophyta</taxon>
        <taxon>Tracheophyta</taxon>
        <taxon>Spermatophyta</taxon>
        <taxon>Magnoliopsida</taxon>
        <taxon>eudicotyledons</taxon>
        <taxon>Gunneridae</taxon>
        <taxon>Pentapetalae</taxon>
        <taxon>asterids</taxon>
        <taxon>campanulids</taxon>
        <taxon>Asterales</taxon>
        <taxon>Asteraceae</taxon>
        <taxon>Asteroideae</taxon>
        <taxon>Anthemideae</taxon>
        <taxon>Anthemidinae</taxon>
        <taxon>Tanacetum</taxon>
    </lineage>
</organism>
<name>A0A699KL22_TANCI</name>
<sequence length="168" mass="19028">MEVVEWTGNQERGGEWGWRENRLLGATSELHGLAALQWSICLDSLNRSSEARVMYERLQSHPNVGVSKRARQFVFSFQAMEMMKVTSSSSSRRKTGYQNFFDAFVENKNNLSINETEVEEDATMQALPYVIFLVSPILMILLAEGNRRRIEVRVSGSEESTSGIGKSN</sequence>
<comment type="caution">
    <text evidence="1">The sequence shown here is derived from an EMBL/GenBank/DDBJ whole genome shotgun (WGS) entry which is preliminary data.</text>
</comment>
<dbReference type="EMBL" id="BKCJ010531628">
    <property type="protein sequence ID" value="GFB00433.1"/>
    <property type="molecule type" value="Genomic_DNA"/>
</dbReference>
<dbReference type="AlphaFoldDB" id="A0A699KL22"/>
<evidence type="ECO:0000313" key="1">
    <source>
        <dbReference type="EMBL" id="GFB00433.1"/>
    </source>
</evidence>